<feature type="transmembrane region" description="Helical" evidence="8">
    <location>
        <begin position="274"/>
        <end position="296"/>
    </location>
</feature>
<proteinExistence type="inferred from homology"/>
<evidence type="ECO:0000256" key="4">
    <source>
        <dbReference type="ARBA" id="ARBA00022989"/>
    </source>
</evidence>
<accession>A0AAV7ZRJ8</accession>
<protein>
    <submittedName>
        <fullName evidence="9">Adiponectin receptor protein</fullName>
    </submittedName>
</protein>
<comment type="subcellular location">
    <subcellularLocation>
        <location evidence="1">Membrane</location>
        <topology evidence="1">Multi-pass membrane protein</topology>
    </subcellularLocation>
</comment>
<feature type="binding site" evidence="6">
    <location>
        <position position="374"/>
    </location>
    <ligand>
        <name>Zn(2+)</name>
        <dbReference type="ChEBI" id="CHEBI:29105"/>
    </ligand>
</feature>
<dbReference type="PANTHER" id="PTHR20855">
    <property type="entry name" value="ADIPOR/PROGESTIN RECEPTOR-RELATED"/>
    <property type="match status" value="1"/>
</dbReference>
<keyword evidence="4 8" id="KW-1133">Transmembrane helix</keyword>
<dbReference type="AlphaFoldDB" id="A0AAV7ZRJ8"/>
<feature type="transmembrane region" description="Helical" evidence="8">
    <location>
        <begin position="245"/>
        <end position="268"/>
    </location>
</feature>
<dbReference type="EMBL" id="JANTQA010000023">
    <property type="protein sequence ID" value="KAJ3443272.1"/>
    <property type="molecule type" value="Genomic_DNA"/>
</dbReference>
<feature type="transmembrane region" description="Helical" evidence="8">
    <location>
        <begin position="376"/>
        <end position="396"/>
    </location>
</feature>
<feature type="compositionally biased region" description="Basic residues" evidence="7">
    <location>
        <begin position="11"/>
        <end position="24"/>
    </location>
</feature>
<dbReference type="GO" id="GO:0016020">
    <property type="term" value="C:membrane"/>
    <property type="evidence" value="ECO:0007669"/>
    <property type="project" value="UniProtKB-SubCell"/>
</dbReference>
<evidence type="ECO:0000256" key="2">
    <source>
        <dbReference type="ARBA" id="ARBA00007018"/>
    </source>
</evidence>
<dbReference type="GO" id="GO:0038023">
    <property type="term" value="F:signaling receptor activity"/>
    <property type="evidence" value="ECO:0007669"/>
    <property type="project" value="TreeGrafter"/>
</dbReference>
<name>A0AAV7ZRJ8_9EUKA</name>
<comment type="similarity">
    <text evidence="2">Belongs to the ADIPOR family.</text>
</comment>
<evidence type="ECO:0000256" key="3">
    <source>
        <dbReference type="ARBA" id="ARBA00022692"/>
    </source>
</evidence>
<evidence type="ECO:0000313" key="10">
    <source>
        <dbReference type="Proteomes" id="UP001146793"/>
    </source>
</evidence>
<feature type="transmembrane region" description="Helical" evidence="8">
    <location>
        <begin position="211"/>
        <end position="233"/>
    </location>
</feature>
<dbReference type="Pfam" id="PF03006">
    <property type="entry name" value="HlyIII"/>
    <property type="match status" value="1"/>
</dbReference>
<dbReference type="GO" id="GO:0046872">
    <property type="term" value="F:metal ion binding"/>
    <property type="evidence" value="ECO:0007669"/>
    <property type="project" value="UniProtKB-KW"/>
</dbReference>
<comment type="caution">
    <text evidence="9">The sequence shown here is derived from an EMBL/GenBank/DDBJ whole genome shotgun (WGS) entry which is preliminary data.</text>
</comment>
<dbReference type="PANTHER" id="PTHR20855:SF52">
    <property type="entry name" value="ADIPONECTIN RECEPTOR PROTEIN"/>
    <property type="match status" value="1"/>
</dbReference>
<evidence type="ECO:0000256" key="5">
    <source>
        <dbReference type="ARBA" id="ARBA00023136"/>
    </source>
</evidence>
<feature type="transmembrane region" description="Helical" evidence="8">
    <location>
        <begin position="335"/>
        <end position="355"/>
    </location>
</feature>
<keyword evidence="9" id="KW-0675">Receptor</keyword>
<keyword evidence="6" id="KW-0862">Zinc</keyword>
<keyword evidence="3 8" id="KW-0812">Transmembrane</keyword>
<gene>
    <name evidence="9" type="ORF">M0812_09106</name>
</gene>
<feature type="transmembrane region" description="Helical" evidence="8">
    <location>
        <begin position="179"/>
        <end position="199"/>
    </location>
</feature>
<evidence type="ECO:0000313" key="9">
    <source>
        <dbReference type="EMBL" id="KAJ3443272.1"/>
    </source>
</evidence>
<feature type="region of interest" description="Disordered" evidence="7">
    <location>
        <begin position="1"/>
        <end position="30"/>
    </location>
</feature>
<feature type="binding site" evidence="6">
    <location>
        <position position="378"/>
    </location>
    <ligand>
        <name>Zn(2+)</name>
        <dbReference type="ChEBI" id="CHEBI:29105"/>
    </ligand>
</feature>
<keyword evidence="6" id="KW-0479">Metal-binding</keyword>
<sequence length="402" mass="46172">METKKQNSPTAKKKKNVKEKKKGKIKNEPEWEPIKMAELWKLTNLKGGQTTNLKENSSEKELIMQNADLDSGLETISQIENQNGAEKIYLKDRTDTSSMSRYGSDFDPSSLSENEVSEDDSENFKCYPITDTFKVSTIFESPLSLGYYRHISTGYRVHFTIKLSLKTALFKQHNETINIWSHFLGVLYFLYLLVATPFFDYYKKGSLGGKLVLLQYPACAIFCLGSSTAFHTLKCVSGKMRSNLLKCDLVGIIVMIFGATVGPIYYGWREKPSWRIYLLGIYMAYSLVMGFCLIFVKAVTQRHKVRVSLLILFAFIGFLLITVAAFLLSTENFHYFMRSMGMYIIVGSGTFVYLLKIPEKFSTTNKYDIYGASHQWWHLFVFAGALWTHYYNVYYVQKYPSA</sequence>
<evidence type="ECO:0000256" key="1">
    <source>
        <dbReference type="ARBA" id="ARBA00004141"/>
    </source>
</evidence>
<feature type="region of interest" description="Disordered" evidence="7">
    <location>
        <begin position="96"/>
        <end position="116"/>
    </location>
</feature>
<evidence type="ECO:0000256" key="7">
    <source>
        <dbReference type="SAM" id="MobiDB-lite"/>
    </source>
</evidence>
<dbReference type="InterPro" id="IPR004254">
    <property type="entry name" value="AdipoR/HlyIII-related"/>
</dbReference>
<dbReference type="Proteomes" id="UP001146793">
    <property type="component" value="Unassembled WGS sequence"/>
</dbReference>
<keyword evidence="5 8" id="KW-0472">Membrane</keyword>
<evidence type="ECO:0000256" key="6">
    <source>
        <dbReference type="PIRSR" id="PIRSR604254-1"/>
    </source>
</evidence>
<feature type="transmembrane region" description="Helical" evidence="8">
    <location>
        <begin position="308"/>
        <end position="329"/>
    </location>
</feature>
<evidence type="ECO:0000256" key="8">
    <source>
        <dbReference type="SAM" id="Phobius"/>
    </source>
</evidence>
<reference evidence="9" key="1">
    <citation type="submission" date="2022-08" db="EMBL/GenBank/DDBJ databases">
        <title>Novel sulphate-reducing endosymbionts in the free-living metamonad Anaeramoeba.</title>
        <authorList>
            <person name="Jerlstrom-Hultqvist J."/>
            <person name="Cepicka I."/>
            <person name="Gallot-Lavallee L."/>
            <person name="Salas-Leiva D."/>
            <person name="Curtis B.A."/>
            <person name="Zahonova K."/>
            <person name="Pipaliya S."/>
            <person name="Dacks J."/>
            <person name="Roger A.J."/>
        </authorList>
    </citation>
    <scope>NUCLEOTIDE SEQUENCE</scope>
    <source>
        <strain evidence="9">Busselton2</strain>
    </source>
</reference>
<organism evidence="9 10">
    <name type="scientific">Anaeramoeba flamelloides</name>
    <dbReference type="NCBI Taxonomy" id="1746091"/>
    <lineage>
        <taxon>Eukaryota</taxon>
        <taxon>Metamonada</taxon>
        <taxon>Anaeramoebidae</taxon>
        <taxon>Anaeramoeba</taxon>
    </lineage>
</organism>
<feature type="compositionally biased region" description="Polar residues" evidence="7">
    <location>
        <begin position="1"/>
        <end position="10"/>
    </location>
</feature>
<feature type="binding site" evidence="6">
    <location>
        <position position="231"/>
    </location>
    <ligand>
        <name>Zn(2+)</name>
        <dbReference type="ChEBI" id="CHEBI:29105"/>
    </ligand>
</feature>